<feature type="compositionally biased region" description="Low complexity" evidence="6">
    <location>
        <begin position="125"/>
        <end position="136"/>
    </location>
</feature>
<dbReference type="EMBL" id="VENP01000050">
    <property type="protein sequence ID" value="TNU73358.1"/>
    <property type="molecule type" value="Genomic_DNA"/>
</dbReference>
<dbReference type="OrthoDB" id="3197131at2"/>
<feature type="compositionally biased region" description="Low complexity" evidence="6">
    <location>
        <begin position="144"/>
        <end position="165"/>
    </location>
</feature>
<evidence type="ECO:0000313" key="9">
    <source>
        <dbReference type="Proteomes" id="UP000313849"/>
    </source>
</evidence>
<proteinExistence type="predicted"/>
<dbReference type="SUPFAM" id="SSF52172">
    <property type="entry name" value="CheY-like"/>
    <property type="match status" value="1"/>
</dbReference>
<evidence type="ECO:0000256" key="3">
    <source>
        <dbReference type="ARBA" id="ARBA00023125"/>
    </source>
</evidence>
<evidence type="ECO:0000259" key="7">
    <source>
        <dbReference type="PROSITE" id="PS50110"/>
    </source>
</evidence>
<dbReference type="InterPro" id="IPR039420">
    <property type="entry name" value="WalR-like"/>
</dbReference>
<feature type="compositionally biased region" description="Pro residues" evidence="6">
    <location>
        <begin position="166"/>
        <end position="175"/>
    </location>
</feature>
<dbReference type="GO" id="GO:0000156">
    <property type="term" value="F:phosphorelay response regulator activity"/>
    <property type="evidence" value="ECO:0007669"/>
    <property type="project" value="TreeGrafter"/>
</dbReference>
<keyword evidence="2" id="KW-0805">Transcription regulation</keyword>
<comment type="caution">
    <text evidence="8">The sequence shown here is derived from an EMBL/GenBank/DDBJ whole genome shotgun (WGS) entry which is preliminary data.</text>
</comment>
<dbReference type="GO" id="GO:0005829">
    <property type="term" value="C:cytosol"/>
    <property type="evidence" value="ECO:0007669"/>
    <property type="project" value="TreeGrafter"/>
</dbReference>
<name>A0A5C5B8Y9_9MICO</name>
<keyword evidence="1 5" id="KW-0597">Phosphoprotein</keyword>
<keyword evidence="4" id="KW-0804">Transcription</keyword>
<evidence type="ECO:0000313" key="8">
    <source>
        <dbReference type="EMBL" id="TNU73358.1"/>
    </source>
</evidence>
<feature type="modified residue" description="4-aspartylphosphate" evidence="5">
    <location>
        <position position="56"/>
    </location>
</feature>
<gene>
    <name evidence="8" type="ORF">FH969_11830</name>
</gene>
<dbReference type="CDD" id="cd17574">
    <property type="entry name" value="REC_OmpR"/>
    <property type="match status" value="1"/>
</dbReference>
<feature type="domain" description="Response regulatory" evidence="7">
    <location>
        <begin position="7"/>
        <end position="120"/>
    </location>
</feature>
<evidence type="ECO:0000256" key="6">
    <source>
        <dbReference type="SAM" id="MobiDB-lite"/>
    </source>
</evidence>
<organism evidence="8 9">
    <name type="scientific">Miniimonas arenae</name>
    <dbReference type="NCBI Taxonomy" id="676201"/>
    <lineage>
        <taxon>Bacteria</taxon>
        <taxon>Bacillati</taxon>
        <taxon>Actinomycetota</taxon>
        <taxon>Actinomycetes</taxon>
        <taxon>Micrococcales</taxon>
        <taxon>Beutenbergiaceae</taxon>
        <taxon>Miniimonas</taxon>
    </lineage>
</organism>
<sequence length="186" mass="19489">MPLTAETAVVIEDDEDIRNLIALVLEQAGYTVHTAGNGPDGLALVAAHQPVVATVDVNMPGMDGFEAAKRIRAISPAYVVMITARTDEIDTVQGLQSGADDYVTKPFRPRELRARIEAMRRRPRMPVATATVDVPPAGAPAPDVPTGSPASAAPSGRRSRAAGPAPAAPAGPPRASPQRRSPAYDR</sequence>
<feature type="compositionally biased region" description="Low complexity" evidence="6">
    <location>
        <begin position="176"/>
        <end position="186"/>
    </location>
</feature>
<dbReference type="InterPro" id="IPR001789">
    <property type="entry name" value="Sig_transdc_resp-reg_receiver"/>
</dbReference>
<dbReference type="AlphaFoldDB" id="A0A5C5B8Y9"/>
<dbReference type="GO" id="GO:0032993">
    <property type="term" value="C:protein-DNA complex"/>
    <property type="evidence" value="ECO:0007669"/>
    <property type="project" value="TreeGrafter"/>
</dbReference>
<dbReference type="SMART" id="SM00448">
    <property type="entry name" value="REC"/>
    <property type="match status" value="1"/>
</dbReference>
<evidence type="ECO:0000256" key="2">
    <source>
        <dbReference type="ARBA" id="ARBA00023015"/>
    </source>
</evidence>
<protein>
    <submittedName>
        <fullName evidence="8">Response regulator</fullName>
    </submittedName>
</protein>
<evidence type="ECO:0000256" key="4">
    <source>
        <dbReference type="ARBA" id="ARBA00023163"/>
    </source>
</evidence>
<evidence type="ECO:0000256" key="5">
    <source>
        <dbReference type="PROSITE-ProRule" id="PRU00169"/>
    </source>
</evidence>
<dbReference type="Gene3D" id="3.40.50.2300">
    <property type="match status" value="1"/>
</dbReference>
<keyword evidence="3" id="KW-0238">DNA-binding</keyword>
<evidence type="ECO:0000256" key="1">
    <source>
        <dbReference type="ARBA" id="ARBA00022553"/>
    </source>
</evidence>
<accession>A0A5C5B8Y9</accession>
<dbReference type="Proteomes" id="UP000313849">
    <property type="component" value="Unassembled WGS sequence"/>
</dbReference>
<dbReference type="PROSITE" id="PS50110">
    <property type="entry name" value="RESPONSE_REGULATORY"/>
    <property type="match status" value="1"/>
</dbReference>
<dbReference type="PANTHER" id="PTHR48111:SF4">
    <property type="entry name" value="DNA-BINDING DUAL TRANSCRIPTIONAL REGULATOR OMPR"/>
    <property type="match status" value="1"/>
</dbReference>
<dbReference type="PANTHER" id="PTHR48111">
    <property type="entry name" value="REGULATOR OF RPOS"/>
    <property type="match status" value="1"/>
</dbReference>
<dbReference type="GO" id="GO:0006355">
    <property type="term" value="P:regulation of DNA-templated transcription"/>
    <property type="evidence" value="ECO:0007669"/>
    <property type="project" value="TreeGrafter"/>
</dbReference>
<dbReference type="GO" id="GO:0000976">
    <property type="term" value="F:transcription cis-regulatory region binding"/>
    <property type="evidence" value="ECO:0007669"/>
    <property type="project" value="TreeGrafter"/>
</dbReference>
<dbReference type="Pfam" id="PF00072">
    <property type="entry name" value="Response_reg"/>
    <property type="match status" value="1"/>
</dbReference>
<reference evidence="8 9" key="1">
    <citation type="submission" date="2019-06" db="EMBL/GenBank/DDBJ databases">
        <title>Draft genome sequence of Miniimonas arenae KCTC 19750T isolated from sea sand.</title>
        <authorList>
            <person name="Park S.-J."/>
        </authorList>
    </citation>
    <scope>NUCLEOTIDE SEQUENCE [LARGE SCALE GENOMIC DNA]</scope>
    <source>
        <strain evidence="8 9">KCTC 19750</strain>
    </source>
</reference>
<feature type="region of interest" description="Disordered" evidence="6">
    <location>
        <begin position="118"/>
        <end position="186"/>
    </location>
</feature>
<keyword evidence="9" id="KW-1185">Reference proteome</keyword>
<dbReference type="InterPro" id="IPR011006">
    <property type="entry name" value="CheY-like_superfamily"/>
</dbReference>